<dbReference type="PRINTS" id="PR00463">
    <property type="entry name" value="EP450I"/>
</dbReference>
<evidence type="ECO:0000256" key="3">
    <source>
        <dbReference type="ARBA" id="ARBA00023002"/>
    </source>
</evidence>
<dbReference type="EMBL" id="JANBQD010000024">
    <property type="protein sequence ID" value="KAJ1992809.1"/>
    <property type="molecule type" value="Genomic_DNA"/>
</dbReference>
<comment type="caution">
    <text evidence="6">The sequence shown here is derived from an EMBL/GenBank/DDBJ whole genome shotgun (WGS) entry which is preliminary data.</text>
</comment>
<reference evidence="6" key="1">
    <citation type="submission" date="2022-07" db="EMBL/GenBank/DDBJ databases">
        <title>Phylogenomic reconstructions and comparative analyses of Kickxellomycotina fungi.</title>
        <authorList>
            <person name="Reynolds N.K."/>
            <person name="Stajich J.E."/>
            <person name="Barry K."/>
            <person name="Grigoriev I.V."/>
            <person name="Crous P."/>
            <person name="Smith M.E."/>
        </authorList>
    </citation>
    <scope>NUCLEOTIDE SEQUENCE</scope>
    <source>
        <strain evidence="6">BCRC 34882</strain>
    </source>
</reference>
<accession>A0ABQ8PRD7</accession>
<evidence type="ECO:0000256" key="5">
    <source>
        <dbReference type="RuleBase" id="RU000461"/>
    </source>
</evidence>
<evidence type="ECO:0008006" key="8">
    <source>
        <dbReference type="Google" id="ProtNLM"/>
    </source>
</evidence>
<dbReference type="InterPro" id="IPR001128">
    <property type="entry name" value="Cyt_P450"/>
</dbReference>
<dbReference type="InterPro" id="IPR002401">
    <property type="entry name" value="Cyt_P450_E_grp-I"/>
</dbReference>
<dbReference type="Pfam" id="PF00067">
    <property type="entry name" value="p450"/>
    <property type="match status" value="1"/>
</dbReference>
<evidence type="ECO:0000256" key="4">
    <source>
        <dbReference type="ARBA" id="ARBA00023004"/>
    </source>
</evidence>
<dbReference type="PRINTS" id="PR00385">
    <property type="entry name" value="P450"/>
</dbReference>
<keyword evidence="4 5" id="KW-0408">Iron</keyword>
<dbReference type="Gene3D" id="1.10.630.10">
    <property type="entry name" value="Cytochrome P450"/>
    <property type="match status" value="1"/>
</dbReference>
<dbReference type="InterPro" id="IPR017972">
    <property type="entry name" value="Cyt_P450_CS"/>
</dbReference>
<comment type="cofactor">
    <cofactor evidence="1">
        <name>heme</name>
        <dbReference type="ChEBI" id="CHEBI:30413"/>
    </cofactor>
</comment>
<dbReference type="InterPro" id="IPR036396">
    <property type="entry name" value="Cyt_P450_sf"/>
</dbReference>
<evidence type="ECO:0000256" key="1">
    <source>
        <dbReference type="ARBA" id="ARBA00001971"/>
    </source>
</evidence>
<dbReference type="InterPro" id="IPR050121">
    <property type="entry name" value="Cytochrome_P450_monoxygenase"/>
</dbReference>
<comment type="similarity">
    <text evidence="5">Belongs to the cytochrome P450 family.</text>
</comment>
<gene>
    <name evidence="6" type="ORF">EDC05_002593</name>
</gene>
<keyword evidence="5" id="KW-0349">Heme</keyword>
<name>A0ABQ8PRD7_9FUNG</name>
<keyword evidence="2 5" id="KW-0479">Metal-binding</keyword>
<sequence length="511" mass="57936">MASLVASLLSLFKPFNVFCGVGAYAFWKIFHALYLSPLRNVPGSFWMRISKLPMFIADVRGTERDFMLRNYERYGSVFVMEPRKVAVCDPDDCAMILGSHAFAKDQKYANVDFIEPNVFLTRDPELNKQRRRQIGPVLSAKNLKKMEDTILDAGPRQLVAKWGQVADQGKICYYYDFMLMTFDIIGSLGFGHAQRSLTTGDRRIAHWVKRSFMLLFLQAIAPIAKSWPFKRVLAKSLYADANKLIELGSRAIEQRRELLLKEADANNKPADILQAFIDAEDPESRIQMTKSQVVTETIIGLLAGSDTSSNTLAWTVHLLLMHPQHLERATKEVRAVFARDHTITYEEAQESLPFLEACMFESLRLRPVTSNLPRCIPRGGVVLQGHFIPDGHSCSVSIVAANMSSRVWAHPYKYLPERFLNNNIRKKRVLTFSTGVRVCPGRHLALMEILTTLANILNAFDLKLPEDSLFGPERVDKQTGLPVLMPYSYAITCAPRFPDRDCNVVISKRKD</sequence>
<dbReference type="PANTHER" id="PTHR24305">
    <property type="entry name" value="CYTOCHROME P450"/>
    <property type="match status" value="1"/>
</dbReference>
<evidence type="ECO:0000313" key="6">
    <source>
        <dbReference type="EMBL" id="KAJ1992809.1"/>
    </source>
</evidence>
<keyword evidence="5" id="KW-0503">Monooxygenase</keyword>
<keyword evidence="7" id="KW-1185">Reference proteome</keyword>
<dbReference type="PROSITE" id="PS00086">
    <property type="entry name" value="CYTOCHROME_P450"/>
    <property type="match status" value="1"/>
</dbReference>
<dbReference type="SUPFAM" id="SSF48264">
    <property type="entry name" value="Cytochrome P450"/>
    <property type="match status" value="1"/>
</dbReference>
<protein>
    <recommendedName>
        <fullName evidence="8">Cytochrome P450</fullName>
    </recommendedName>
</protein>
<evidence type="ECO:0000256" key="2">
    <source>
        <dbReference type="ARBA" id="ARBA00022723"/>
    </source>
</evidence>
<dbReference type="PANTHER" id="PTHR24305:SF235">
    <property type="entry name" value="CYTOCHROME P450 MONOOXYGENASE APDB-RELATED"/>
    <property type="match status" value="1"/>
</dbReference>
<keyword evidence="3 5" id="KW-0560">Oxidoreductase</keyword>
<organism evidence="6 7">
    <name type="scientific">Coemansia umbellata</name>
    <dbReference type="NCBI Taxonomy" id="1424467"/>
    <lineage>
        <taxon>Eukaryota</taxon>
        <taxon>Fungi</taxon>
        <taxon>Fungi incertae sedis</taxon>
        <taxon>Zoopagomycota</taxon>
        <taxon>Kickxellomycotina</taxon>
        <taxon>Kickxellomycetes</taxon>
        <taxon>Kickxellales</taxon>
        <taxon>Kickxellaceae</taxon>
        <taxon>Coemansia</taxon>
    </lineage>
</organism>
<proteinExistence type="inferred from homology"/>
<evidence type="ECO:0000313" key="7">
    <source>
        <dbReference type="Proteomes" id="UP001151295"/>
    </source>
</evidence>
<dbReference type="Proteomes" id="UP001151295">
    <property type="component" value="Unassembled WGS sequence"/>
</dbReference>